<keyword evidence="3" id="KW-1185">Reference proteome</keyword>
<evidence type="ECO:0000313" key="2">
    <source>
        <dbReference type="EMBL" id="SUN37153.1"/>
    </source>
</evidence>
<sequence>MLKDLLKPNSKMSKKSYKTYLLIYSISLIAIGGIIALTSASMTQDKYFGYGLSTGLILGALIVIYRTLSQKQFEKLYLDAFDERNQFINSLCYKLIFVLELLILMLTFLINLYIPLHFNFERVLTWSLIFLAYGYLIIRTILRKLV</sequence>
<name>A0A380JGG8_STRDO</name>
<dbReference type="AlphaFoldDB" id="A0A380JGG8"/>
<dbReference type="EMBL" id="UHFA01000002">
    <property type="protein sequence ID" value="SUN37153.1"/>
    <property type="molecule type" value="Genomic_DNA"/>
</dbReference>
<accession>A0A380JGG8</accession>
<reference evidence="2 3" key="1">
    <citation type="submission" date="2018-06" db="EMBL/GenBank/DDBJ databases">
        <authorList>
            <consortium name="Pathogen Informatics"/>
            <person name="Doyle S."/>
        </authorList>
    </citation>
    <scope>NUCLEOTIDE SEQUENCE [LARGE SCALE GENOMIC DNA]</scope>
    <source>
        <strain evidence="3">NCTC 11391</strain>
    </source>
</reference>
<feature type="transmembrane region" description="Helical" evidence="1">
    <location>
        <begin position="47"/>
        <end position="68"/>
    </location>
</feature>
<feature type="transmembrane region" description="Helical" evidence="1">
    <location>
        <begin position="123"/>
        <end position="142"/>
    </location>
</feature>
<keyword evidence="1" id="KW-1133">Transmembrane helix</keyword>
<feature type="transmembrane region" description="Helical" evidence="1">
    <location>
        <begin position="91"/>
        <end position="111"/>
    </location>
</feature>
<evidence type="ECO:0000256" key="1">
    <source>
        <dbReference type="SAM" id="Phobius"/>
    </source>
</evidence>
<proteinExistence type="predicted"/>
<gene>
    <name evidence="2" type="ORF">NCTC11391_01942</name>
</gene>
<dbReference type="OrthoDB" id="9956482at2"/>
<feature type="transmembrane region" description="Helical" evidence="1">
    <location>
        <begin position="21"/>
        <end position="41"/>
    </location>
</feature>
<keyword evidence="1" id="KW-0472">Membrane</keyword>
<evidence type="ECO:0008006" key="4">
    <source>
        <dbReference type="Google" id="ProtNLM"/>
    </source>
</evidence>
<keyword evidence="1" id="KW-0812">Transmembrane</keyword>
<dbReference type="Proteomes" id="UP000254082">
    <property type="component" value="Unassembled WGS sequence"/>
</dbReference>
<organism evidence="2 3">
    <name type="scientific">Streptococcus downei MFe28</name>
    <dbReference type="NCBI Taxonomy" id="764290"/>
    <lineage>
        <taxon>Bacteria</taxon>
        <taxon>Bacillati</taxon>
        <taxon>Bacillota</taxon>
        <taxon>Bacilli</taxon>
        <taxon>Lactobacillales</taxon>
        <taxon>Streptococcaceae</taxon>
        <taxon>Streptococcus</taxon>
    </lineage>
</organism>
<protein>
    <recommendedName>
        <fullName evidence="4">ABC transporter permease</fullName>
    </recommendedName>
</protein>
<evidence type="ECO:0000313" key="3">
    <source>
        <dbReference type="Proteomes" id="UP000254082"/>
    </source>
</evidence>